<reference evidence="2 3" key="1">
    <citation type="submission" date="2021-04" db="EMBL/GenBank/DDBJ databases">
        <authorList>
            <person name="De Guttry C."/>
            <person name="Zahm M."/>
            <person name="Klopp C."/>
            <person name="Cabau C."/>
            <person name="Louis A."/>
            <person name="Berthelot C."/>
            <person name="Parey E."/>
            <person name="Roest Crollius H."/>
            <person name="Montfort J."/>
            <person name="Robinson-Rechavi M."/>
            <person name="Bucao C."/>
            <person name="Bouchez O."/>
            <person name="Gislard M."/>
            <person name="Lluch J."/>
            <person name="Milhes M."/>
            <person name="Lampietro C."/>
            <person name="Lopez Roques C."/>
            <person name="Donnadieu C."/>
            <person name="Braasch I."/>
            <person name="Desvignes T."/>
            <person name="Postlethwait J."/>
            <person name="Bobe J."/>
            <person name="Wedekind C."/>
            <person name="Guiguen Y."/>
        </authorList>
    </citation>
    <scope>NUCLEOTIDE SEQUENCE [LARGE SCALE GENOMIC DNA]</scope>
    <source>
        <strain evidence="2">Cs_M1</strain>
        <tissue evidence="2">Blood</tissue>
    </source>
</reference>
<dbReference type="EMBL" id="JAGTTL010000025">
    <property type="protein sequence ID" value="KAK6302830.1"/>
    <property type="molecule type" value="Genomic_DNA"/>
</dbReference>
<name>A0AAN8LBN4_9TELE</name>
<feature type="compositionally biased region" description="Basic and acidic residues" evidence="1">
    <location>
        <begin position="48"/>
        <end position="62"/>
    </location>
</feature>
<protein>
    <submittedName>
        <fullName evidence="2">Uncharacterized protein</fullName>
    </submittedName>
</protein>
<feature type="region of interest" description="Disordered" evidence="1">
    <location>
        <begin position="40"/>
        <end position="62"/>
    </location>
</feature>
<comment type="caution">
    <text evidence="2">The sequence shown here is derived from an EMBL/GenBank/DDBJ whole genome shotgun (WGS) entry which is preliminary data.</text>
</comment>
<dbReference type="Proteomes" id="UP001356427">
    <property type="component" value="Unassembled WGS sequence"/>
</dbReference>
<evidence type="ECO:0000313" key="2">
    <source>
        <dbReference type="EMBL" id="KAK6302830.1"/>
    </source>
</evidence>
<keyword evidence="3" id="KW-1185">Reference proteome</keyword>
<gene>
    <name evidence="2" type="ORF">J4Q44_G00271850</name>
</gene>
<evidence type="ECO:0000256" key="1">
    <source>
        <dbReference type="SAM" id="MobiDB-lite"/>
    </source>
</evidence>
<accession>A0AAN8LBN4</accession>
<evidence type="ECO:0000313" key="3">
    <source>
        <dbReference type="Proteomes" id="UP001356427"/>
    </source>
</evidence>
<sequence>MLWFAGLRLGKGAVLEEEGSAVGCCSPSHTLSLRPVVCLSGPEGTSPQRRERPRGGGEDFRAKDSGIFAMRFDASIH</sequence>
<proteinExistence type="predicted"/>
<organism evidence="2 3">
    <name type="scientific">Coregonus suidteri</name>
    <dbReference type="NCBI Taxonomy" id="861788"/>
    <lineage>
        <taxon>Eukaryota</taxon>
        <taxon>Metazoa</taxon>
        <taxon>Chordata</taxon>
        <taxon>Craniata</taxon>
        <taxon>Vertebrata</taxon>
        <taxon>Euteleostomi</taxon>
        <taxon>Actinopterygii</taxon>
        <taxon>Neopterygii</taxon>
        <taxon>Teleostei</taxon>
        <taxon>Protacanthopterygii</taxon>
        <taxon>Salmoniformes</taxon>
        <taxon>Salmonidae</taxon>
        <taxon>Coregoninae</taxon>
        <taxon>Coregonus</taxon>
    </lineage>
</organism>
<dbReference type="AlphaFoldDB" id="A0AAN8LBN4"/>